<evidence type="ECO:0000313" key="2">
    <source>
        <dbReference type="Proteomes" id="UP000886520"/>
    </source>
</evidence>
<name>A0A9D4UJL1_ADICA</name>
<accession>A0A9D4UJL1</accession>
<dbReference type="AlphaFoldDB" id="A0A9D4UJL1"/>
<comment type="caution">
    <text evidence="1">The sequence shown here is derived from an EMBL/GenBank/DDBJ whole genome shotgun (WGS) entry which is preliminary data.</text>
</comment>
<gene>
    <name evidence="1" type="ORF">GOP47_0015346</name>
</gene>
<keyword evidence="2" id="KW-1185">Reference proteome</keyword>
<dbReference type="Proteomes" id="UP000886520">
    <property type="component" value="Chromosome 15"/>
</dbReference>
<protein>
    <submittedName>
        <fullName evidence="1">Uncharacterized protein</fullName>
    </submittedName>
</protein>
<organism evidence="1 2">
    <name type="scientific">Adiantum capillus-veneris</name>
    <name type="common">Maidenhair fern</name>
    <dbReference type="NCBI Taxonomy" id="13818"/>
    <lineage>
        <taxon>Eukaryota</taxon>
        <taxon>Viridiplantae</taxon>
        <taxon>Streptophyta</taxon>
        <taxon>Embryophyta</taxon>
        <taxon>Tracheophyta</taxon>
        <taxon>Polypodiopsida</taxon>
        <taxon>Polypodiidae</taxon>
        <taxon>Polypodiales</taxon>
        <taxon>Pteridineae</taxon>
        <taxon>Pteridaceae</taxon>
        <taxon>Vittarioideae</taxon>
        <taxon>Adiantum</taxon>
    </lineage>
</organism>
<sequence length="80" mass="8997">MAVDTAIGSGVLVKVVDPIDSLLDMSHNLWRSTKEDNVKTLEDDDEDYDLADPASILMEMELSSMIFKYFNAKLTTLEKL</sequence>
<evidence type="ECO:0000313" key="1">
    <source>
        <dbReference type="EMBL" id="KAI5069045.1"/>
    </source>
</evidence>
<proteinExistence type="predicted"/>
<dbReference type="EMBL" id="JABFUD020000015">
    <property type="protein sequence ID" value="KAI5069045.1"/>
    <property type="molecule type" value="Genomic_DNA"/>
</dbReference>
<reference evidence="1" key="1">
    <citation type="submission" date="2021-01" db="EMBL/GenBank/DDBJ databases">
        <title>Adiantum capillus-veneris genome.</title>
        <authorList>
            <person name="Fang Y."/>
            <person name="Liao Q."/>
        </authorList>
    </citation>
    <scope>NUCLEOTIDE SEQUENCE</scope>
    <source>
        <strain evidence="1">H3</strain>
        <tissue evidence="1">Leaf</tissue>
    </source>
</reference>